<evidence type="ECO:0000256" key="1">
    <source>
        <dbReference type="SAM" id="MobiDB-lite"/>
    </source>
</evidence>
<name>A0ABQ5D6J9_9ASTR</name>
<gene>
    <name evidence="2" type="ORF">Tco_0925032</name>
</gene>
<evidence type="ECO:0000313" key="3">
    <source>
        <dbReference type="Proteomes" id="UP001151760"/>
    </source>
</evidence>
<protein>
    <submittedName>
        <fullName evidence="2">Uncharacterized protein</fullName>
    </submittedName>
</protein>
<reference evidence="2" key="2">
    <citation type="submission" date="2022-01" db="EMBL/GenBank/DDBJ databases">
        <authorList>
            <person name="Yamashiro T."/>
            <person name="Shiraishi A."/>
            <person name="Satake H."/>
            <person name="Nakayama K."/>
        </authorList>
    </citation>
    <scope>NUCLEOTIDE SEQUENCE</scope>
</reference>
<organism evidence="2 3">
    <name type="scientific">Tanacetum coccineum</name>
    <dbReference type="NCBI Taxonomy" id="301880"/>
    <lineage>
        <taxon>Eukaryota</taxon>
        <taxon>Viridiplantae</taxon>
        <taxon>Streptophyta</taxon>
        <taxon>Embryophyta</taxon>
        <taxon>Tracheophyta</taxon>
        <taxon>Spermatophyta</taxon>
        <taxon>Magnoliopsida</taxon>
        <taxon>eudicotyledons</taxon>
        <taxon>Gunneridae</taxon>
        <taxon>Pentapetalae</taxon>
        <taxon>asterids</taxon>
        <taxon>campanulids</taxon>
        <taxon>Asterales</taxon>
        <taxon>Asteraceae</taxon>
        <taxon>Asteroideae</taxon>
        <taxon>Anthemideae</taxon>
        <taxon>Anthemidinae</taxon>
        <taxon>Tanacetum</taxon>
    </lineage>
</organism>
<dbReference type="Proteomes" id="UP001151760">
    <property type="component" value="Unassembled WGS sequence"/>
</dbReference>
<accession>A0ABQ5D6J9</accession>
<feature type="region of interest" description="Disordered" evidence="1">
    <location>
        <begin position="14"/>
        <end position="36"/>
    </location>
</feature>
<sequence>MIASTPIPVIPLLIPISPSTSPPPPNHIRPSKEPQEKGILAEKLQDKKDEQFTIEERAKFLHDTIAAQRKFLAQQRSQAIRNKPPTKNQLRNRMITFLKHVGNFKHANLKGRKFEDIQALYEKIKRFNEHLFPLGCYRMKGVSKG</sequence>
<comment type="caution">
    <text evidence="2">The sequence shown here is derived from an EMBL/GenBank/DDBJ whole genome shotgun (WGS) entry which is preliminary data.</text>
</comment>
<reference evidence="2" key="1">
    <citation type="journal article" date="2022" name="Int. J. Mol. Sci.">
        <title>Draft Genome of Tanacetum Coccineum: Genomic Comparison of Closely Related Tanacetum-Family Plants.</title>
        <authorList>
            <person name="Yamashiro T."/>
            <person name="Shiraishi A."/>
            <person name="Nakayama K."/>
            <person name="Satake H."/>
        </authorList>
    </citation>
    <scope>NUCLEOTIDE SEQUENCE</scope>
</reference>
<dbReference type="EMBL" id="BQNB010014980">
    <property type="protein sequence ID" value="GJT34613.1"/>
    <property type="molecule type" value="Genomic_DNA"/>
</dbReference>
<evidence type="ECO:0000313" key="2">
    <source>
        <dbReference type="EMBL" id="GJT34613.1"/>
    </source>
</evidence>
<keyword evidence="3" id="KW-1185">Reference proteome</keyword>
<proteinExistence type="predicted"/>